<dbReference type="SMART" id="SM00984">
    <property type="entry name" value="UDPG_MGDP_dh_C"/>
    <property type="match status" value="1"/>
</dbReference>
<evidence type="ECO:0000256" key="1">
    <source>
        <dbReference type="ARBA" id="ARBA00006601"/>
    </source>
</evidence>
<dbReference type="InterPro" id="IPR000644">
    <property type="entry name" value="CBS_dom"/>
</dbReference>
<name>A0A1F5X2W5_9BACT</name>
<keyword evidence="4" id="KW-0129">CBS domain</keyword>
<comment type="similarity">
    <text evidence="1">Belongs to the UDP-glucose/GDP-mannose dehydrogenase family.</text>
</comment>
<dbReference type="InterPro" id="IPR014027">
    <property type="entry name" value="UDP-Glc/GDP-Man_DH_C"/>
</dbReference>
<dbReference type="SUPFAM" id="SSF54631">
    <property type="entry name" value="CBS-domain pair"/>
    <property type="match status" value="1"/>
</dbReference>
<dbReference type="Gene3D" id="3.10.580.10">
    <property type="entry name" value="CBS-domain"/>
    <property type="match status" value="1"/>
</dbReference>
<dbReference type="InterPro" id="IPR001732">
    <property type="entry name" value="UDP-Glc/GDP-Man_DH_N"/>
</dbReference>
<protein>
    <recommendedName>
        <fullName evidence="5">CBS domain-containing protein</fullName>
    </recommendedName>
</protein>
<evidence type="ECO:0000256" key="3">
    <source>
        <dbReference type="ARBA" id="ARBA00023027"/>
    </source>
</evidence>
<dbReference type="GO" id="GO:0016616">
    <property type="term" value="F:oxidoreductase activity, acting on the CH-OH group of donors, NAD or NADP as acceptor"/>
    <property type="evidence" value="ECO:0007669"/>
    <property type="project" value="InterPro"/>
</dbReference>
<comment type="caution">
    <text evidence="6">The sequence shown here is derived from an EMBL/GenBank/DDBJ whole genome shotgun (WGS) entry which is preliminary data.</text>
</comment>
<dbReference type="GO" id="GO:0051287">
    <property type="term" value="F:NAD binding"/>
    <property type="evidence" value="ECO:0007669"/>
    <property type="project" value="InterPro"/>
</dbReference>
<proteinExistence type="inferred from homology"/>
<dbReference type="InterPro" id="IPR028359">
    <property type="entry name" value="UDP_ManNAc/GlcNAc_DH"/>
</dbReference>
<dbReference type="Gene3D" id="3.40.50.720">
    <property type="entry name" value="NAD(P)-binding Rossmann-like Domain"/>
    <property type="match status" value="2"/>
</dbReference>
<dbReference type="PROSITE" id="PS51371">
    <property type="entry name" value="CBS"/>
    <property type="match status" value="1"/>
</dbReference>
<dbReference type="Pfam" id="PF00571">
    <property type="entry name" value="CBS"/>
    <property type="match status" value="1"/>
</dbReference>
<dbReference type="GO" id="GO:0016628">
    <property type="term" value="F:oxidoreductase activity, acting on the CH-CH group of donors, NAD or NADP as acceptor"/>
    <property type="evidence" value="ECO:0007669"/>
    <property type="project" value="InterPro"/>
</dbReference>
<evidence type="ECO:0000313" key="7">
    <source>
        <dbReference type="Proteomes" id="UP000178684"/>
    </source>
</evidence>
<reference evidence="6 7" key="1">
    <citation type="journal article" date="2016" name="Nat. Commun.">
        <title>Thousands of microbial genomes shed light on interconnected biogeochemical processes in an aquifer system.</title>
        <authorList>
            <person name="Anantharaman K."/>
            <person name="Brown C.T."/>
            <person name="Hug L.A."/>
            <person name="Sharon I."/>
            <person name="Castelle C.J."/>
            <person name="Probst A.J."/>
            <person name="Thomas B.C."/>
            <person name="Singh A."/>
            <person name="Wilkins M.J."/>
            <person name="Karaoz U."/>
            <person name="Brodie E.L."/>
            <person name="Williams K.H."/>
            <person name="Hubbard S.S."/>
            <person name="Banfield J.F."/>
        </authorList>
    </citation>
    <scope>NUCLEOTIDE SEQUENCE [LARGE SCALE GENOMIC DNA]</scope>
</reference>
<sequence length="571" mass="62797">MKKNISKIFAGPDENIRSVIKRLTKGKEEDPSIPPGITLVVDKKEKLLGIVTNGDLRRAFASGIKLDDPISRVMNKKPSVIVADDSANILPTLFAKIKAGEWPKNRLEKILVVDNGNRVVDLVSFYDLVHTSDVRFKHIGVLGLGYVGLTLGLTLADLGFKVRGFDINPSVLKALEKGRAHFYEEGLKDLIDDNLGKNFSVAADFSGANNCDVYFVAVGTPIGKNGVPNLDLVRSAAETIGKVLKSGDAVILRSTVPLGTTRNVVTPVLEKQSGLKAGEDFLVAFAPERTIEGKALEELRHLPQVIGGINQASTDLVSNIFNVMTKSTVLVDSLESAEMVKLINNVYRDVTFGFSNEISLVAQRWGIDTTKVIEAANYGYTRSNIPLPSPGVGGYCLEKDPFIFIQSAKEKGYEPHMAKHARAVSDRMIDEISKDVLAFMKKHKKDNKKAKILALGVAFKGKPQTSDLRGSTALKILQKLQEAKFTNIHAYDPAVFEKELIQRNIKYVATPEAGFRDADAVLVMNNNPIFENLKIRNLLKLSKNPTLLFDGWSMFNTEEISKINGVTHKRL</sequence>
<dbReference type="InterPro" id="IPR017476">
    <property type="entry name" value="UDP-Glc/GDP-Man"/>
</dbReference>
<dbReference type="SUPFAM" id="SSF51735">
    <property type="entry name" value="NAD(P)-binding Rossmann-fold domains"/>
    <property type="match status" value="1"/>
</dbReference>
<dbReference type="PIRSF" id="PIRSF500136">
    <property type="entry name" value="UDP_ManNAc_DH"/>
    <property type="match status" value="1"/>
</dbReference>
<dbReference type="InterPro" id="IPR046342">
    <property type="entry name" value="CBS_dom_sf"/>
</dbReference>
<evidence type="ECO:0000259" key="5">
    <source>
        <dbReference type="PROSITE" id="PS51371"/>
    </source>
</evidence>
<dbReference type="InterPro" id="IPR014026">
    <property type="entry name" value="UDP-Glc/GDP-Man_DH_dimer"/>
</dbReference>
<feature type="domain" description="CBS" evidence="5">
    <location>
        <begin position="1"/>
        <end position="66"/>
    </location>
</feature>
<evidence type="ECO:0000256" key="4">
    <source>
        <dbReference type="PROSITE-ProRule" id="PRU00703"/>
    </source>
</evidence>
<dbReference type="Pfam" id="PF03720">
    <property type="entry name" value="UDPG_MGDP_dh_C"/>
    <property type="match status" value="1"/>
</dbReference>
<dbReference type="PANTHER" id="PTHR43491">
    <property type="entry name" value="UDP-N-ACETYL-D-MANNOSAMINE DEHYDROGENASE"/>
    <property type="match status" value="1"/>
</dbReference>
<dbReference type="SUPFAM" id="SSF52413">
    <property type="entry name" value="UDP-glucose/GDP-mannose dehydrogenase C-terminal domain"/>
    <property type="match status" value="1"/>
</dbReference>
<dbReference type="Pfam" id="PF00984">
    <property type="entry name" value="UDPG_MGDP_dh"/>
    <property type="match status" value="1"/>
</dbReference>
<dbReference type="PIRSF" id="PIRSF000124">
    <property type="entry name" value="UDPglc_GDPman_dh"/>
    <property type="match status" value="1"/>
</dbReference>
<dbReference type="InterPro" id="IPR036220">
    <property type="entry name" value="UDP-Glc/GDP-Man_DH_C_sf"/>
</dbReference>
<dbReference type="GO" id="GO:0000271">
    <property type="term" value="P:polysaccharide biosynthetic process"/>
    <property type="evidence" value="ECO:0007669"/>
    <property type="project" value="InterPro"/>
</dbReference>
<dbReference type="NCBIfam" id="TIGR03026">
    <property type="entry name" value="NDP-sugDHase"/>
    <property type="match status" value="1"/>
</dbReference>
<dbReference type="EMBL" id="MFIE01000027">
    <property type="protein sequence ID" value="OGF82220.1"/>
    <property type="molecule type" value="Genomic_DNA"/>
</dbReference>
<keyword evidence="2" id="KW-0560">Oxidoreductase</keyword>
<dbReference type="Proteomes" id="UP000178684">
    <property type="component" value="Unassembled WGS sequence"/>
</dbReference>
<accession>A0A1F5X2W5</accession>
<dbReference type="SUPFAM" id="SSF48179">
    <property type="entry name" value="6-phosphogluconate dehydrogenase C-terminal domain-like"/>
    <property type="match status" value="1"/>
</dbReference>
<organism evidence="6 7">
    <name type="scientific">Candidatus Giovannonibacteria bacterium RIFCSPLOWO2_01_FULL_46_13</name>
    <dbReference type="NCBI Taxonomy" id="1798352"/>
    <lineage>
        <taxon>Bacteria</taxon>
        <taxon>Candidatus Giovannoniibacteriota</taxon>
    </lineage>
</organism>
<dbReference type="InterPro" id="IPR036291">
    <property type="entry name" value="NAD(P)-bd_dom_sf"/>
</dbReference>
<dbReference type="PANTHER" id="PTHR43491:SF2">
    <property type="entry name" value="UDP-N-ACETYL-D-MANNOSAMINE DEHYDROGENASE"/>
    <property type="match status" value="1"/>
</dbReference>
<dbReference type="InterPro" id="IPR008927">
    <property type="entry name" value="6-PGluconate_DH-like_C_sf"/>
</dbReference>
<dbReference type="AlphaFoldDB" id="A0A1F5X2W5"/>
<keyword evidence="3" id="KW-0520">NAD</keyword>
<evidence type="ECO:0000256" key="2">
    <source>
        <dbReference type="ARBA" id="ARBA00023002"/>
    </source>
</evidence>
<gene>
    <name evidence="6" type="ORF">A3B18_02785</name>
</gene>
<evidence type="ECO:0000313" key="6">
    <source>
        <dbReference type="EMBL" id="OGF82220.1"/>
    </source>
</evidence>
<dbReference type="Pfam" id="PF03721">
    <property type="entry name" value="UDPG_MGDP_dh_N"/>
    <property type="match status" value="1"/>
</dbReference>